<gene>
    <name evidence="1" type="ORF">DSM3645_21477</name>
</gene>
<name>A3ZR89_9BACT</name>
<comment type="caution">
    <text evidence="1">The sequence shown here is derived from an EMBL/GenBank/DDBJ whole genome shotgun (WGS) entry which is preliminary data.</text>
</comment>
<dbReference type="Proteomes" id="UP000004358">
    <property type="component" value="Unassembled WGS sequence"/>
</dbReference>
<dbReference type="STRING" id="314230.DSM3645_21477"/>
<sequence length="202" mass="23521">MWGLFGTCISNHELRQLNAQRAQILANLGDFGQNDPTKFKLMKLPSKYDHELRWRYYQPPGVLTQERAYHGHQGPGYQSTMMTPEEGEYLYRIKLVKVGEQVILFYTGANRSSYWPIKDPFVARLLYDHWDELEFEHAEEGRIQEVDADATFDLVRIVAPLALLRQLGDDKRLEDHQLLWIRRGADAAFKKQDALNANRMAP</sequence>
<evidence type="ECO:0000313" key="1">
    <source>
        <dbReference type="EMBL" id="EAQ81185.1"/>
    </source>
</evidence>
<accession>A3ZR89</accession>
<proteinExistence type="predicted"/>
<reference evidence="1 2" key="1">
    <citation type="submission" date="2006-02" db="EMBL/GenBank/DDBJ databases">
        <authorList>
            <person name="Amann R."/>
            <person name="Ferriera S."/>
            <person name="Johnson J."/>
            <person name="Kravitz S."/>
            <person name="Halpern A."/>
            <person name="Remington K."/>
            <person name="Beeson K."/>
            <person name="Tran B."/>
            <person name="Rogers Y.-H."/>
            <person name="Friedman R."/>
            <person name="Venter J.C."/>
        </authorList>
    </citation>
    <scope>NUCLEOTIDE SEQUENCE [LARGE SCALE GENOMIC DNA]</scope>
    <source>
        <strain evidence="1 2">DSM 3645</strain>
    </source>
</reference>
<evidence type="ECO:0000313" key="2">
    <source>
        <dbReference type="Proteomes" id="UP000004358"/>
    </source>
</evidence>
<dbReference type="HOGENOM" id="CLU_1352437_0_0_0"/>
<protein>
    <submittedName>
        <fullName evidence="1">Uncharacterized protein</fullName>
    </submittedName>
</protein>
<dbReference type="EMBL" id="AANZ01000006">
    <property type="protein sequence ID" value="EAQ81185.1"/>
    <property type="molecule type" value="Genomic_DNA"/>
</dbReference>
<organism evidence="1 2">
    <name type="scientific">Blastopirellula marina DSM 3645</name>
    <dbReference type="NCBI Taxonomy" id="314230"/>
    <lineage>
        <taxon>Bacteria</taxon>
        <taxon>Pseudomonadati</taxon>
        <taxon>Planctomycetota</taxon>
        <taxon>Planctomycetia</taxon>
        <taxon>Pirellulales</taxon>
        <taxon>Pirellulaceae</taxon>
        <taxon>Blastopirellula</taxon>
    </lineage>
</organism>
<dbReference type="AlphaFoldDB" id="A3ZR89"/>